<dbReference type="GO" id="GO:0008833">
    <property type="term" value="F:deoxyribonuclease IV (phage-T4-induced) activity"/>
    <property type="evidence" value="ECO:0007669"/>
    <property type="project" value="UniProtKB-UniRule"/>
</dbReference>
<keyword evidence="3 7" id="KW-0227">DNA damage</keyword>
<dbReference type="EMBL" id="QEKV01000003">
    <property type="protein sequence ID" value="PVY94944.1"/>
    <property type="molecule type" value="Genomic_DNA"/>
</dbReference>
<dbReference type="PANTHER" id="PTHR21445:SF0">
    <property type="entry name" value="APURINIC-APYRIMIDINIC ENDONUCLEASE"/>
    <property type="match status" value="1"/>
</dbReference>
<keyword evidence="7" id="KW-0540">Nuclease</keyword>
<dbReference type="InterPro" id="IPR036237">
    <property type="entry name" value="Xyl_isomerase-like_sf"/>
</dbReference>
<dbReference type="EC" id="3.1.21.2" evidence="7"/>
<dbReference type="RefSeq" id="WP_116479939.1">
    <property type="nucleotide sequence ID" value="NZ_QEKV01000003.1"/>
</dbReference>
<evidence type="ECO:0000256" key="5">
    <source>
        <dbReference type="ARBA" id="ARBA00022833"/>
    </source>
</evidence>
<reference evidence="9 10" key="1">
    <citation type="submission" date="2018-04" db="EMBL/GenBank/DDBJ databases">
        <title>Genomic Encyclopedia of Type Strains, Phase IV (KMG-IV): sequencing the most valuable type-strain genomes for metagenomic binning, comparative biology and taxonomic classification.</title>
        <authorList>
            <person name="Goeker M."/>
        </authorList>
    </citation>
    <scope>NUCLEOTIDE SEQUENCE [LARGE SCALE GENOMIC DNA]</scope>
    <source>
        <strain evidence="9 10">DSM 20705</strain>
    </source>
</reference>
<feature type="binding site" evidence="7">
    <location>
        <position position="256"/>
    </location>
    <ligand>
        <name>Zn(2+)</name>
        <dbReference type="ChEBI" id="CHEBI:29105"/>
        <label>2</label>
    </ligand>
</feature>
<comment type="function">
    <text evidence="7">Endonuclease IV plays a role in DNA repair. It cleaves phosphodiester bonds at apurinic or apyrimidinic (AP) sites, generating a 3'-hydroxyl group and a 5'-terminal sugar phosphate.</text>
</comment>
<feature type="binding site" evidence="7">
    <location>
        <position position="67"/>
    </location>
    <ligand>
        <name>Zn(2+)</name>
        <dbReference type="ChEBI" id="CHEBI:29105"/>
        <label>1</label>
    </ligand>
</feature>
<evidence type="ECO:0000256" key="4">
    <source>
        <dbReference type="ARBA" id="ARBA00022801"/>
    </source>
</evidence>
<accession>A0A2U1E4R2</accession>
<dbReference type="Gene3D" id="3.20.20.150">
    <property type="entry name" value="Divalent-metal-dependent TIM barrel enzymes"/>
    <property type="match status" value="1"/>
</dbReference>
<feature type="binding site" evidence="7">
    <location>
        <position position="226"/>
    </location>
    <ligand>
        <name>Zn(2+)</name>
        <dbReference type="ChEBI" id="CHEBI:29105"/>
        <label>3</label>
    </ligand>
</feature>
<keyword evidence="10" id="KW-1185">Reference proteome</keyword>
<comment type="similarity">
    <text evidence="1 7">Belongs to the AP endonuclease 2 family.</text>
</comment>
<name>A0A2U1E4R2_9FIRM</name>
<feature type="binding site" evidence="7">
    <location>
        <position position="142"/>
    </location>
    <ligand>
        <name>Zn(2+)</name>
        <dbReference type="ChEBI" id="CHEBI:29105"/>
        <label>2</label>
    </ligand>
</feature>
<evidence type="ECO:0000256" key="6">
    <source>
        <dbReference type="ARBA" id="ARBA00023204"/>
    </source>
</evidence>
<dbReference type="AlphaFoldDB" id="A0A2U1E4R2"/>
<keyword evidence="5 7" id="KW-0862">Zinc</keyword>
<dbReference type="PANTHER" id="PTHR21445">
    <property type="entry name" value="ENDONUCLEASE IV ENDODEOXYRIBONUCLEASE IV"/>
    <property type="match status" value="1"/>
</dbReference>
<keyword evidence="4 7" id="KW-0378">Hydrolase</keyword>
<comment type="cofactor">
    <cofactor evidence="7">
        <name>Zn(2+)</name>
        <dbReference type="ChEBI" id="CHEBI:29105"/>
    </cofactor>
    <text evidence="7">Binds 3 Zn(2+) ions.</text>
</comment>
<evidence type="ECO:0000313" key="10">
    <source>
        <dbReference type="Proteomes" id="UP000245793"/>
    </source>
</evidence>
<feature type="binding site" evidence="7">
    <location>
        <position position="142"/>
    </location>
    <ligand>
        <name>Zn(2+)</name>
        <dbReference type="ChEBI" id="CHEBI:29105"/>
        <label>1</label>
    </ligand>
</feature>
<evidence type="ECO:0000259" key="8">
    <source>
        <dbReference type="Pfam" id="PF01261"/>
    </source>
</evidence>
<comment type="caution">
    <text evidence="9">The sequence shown here is derived from an EMBL/GenBank/DDBJ whole genome shotgun (WGS) entry which is preliminary data.</text>
</comment>
<dbReference type="NCBIfam" id="TIGR00587">
    <property type="entry name" value="nfo"/>
    <property type="match status" value="1"/>
</dbReference>
<evidence type="ECO:0000256" key="2">
    <source>
        <dbReference type="ARBA" id="ARBA00022723"/>
    </source>
</evidence>
<gene>
    <name evidence="7" type="primary">nfo</name>
    <name evidence="9" type="ORF">C7381_103184</name>
</gene>
<dbReference type="SUPFAM" id="SSF51658">
    <property type="entry name" value="Xylose isomerase-like"/>
    <property type="match status" value="1"/>
</dbReference>
<feature type="binding site" evidence="7">
    <location>
        <position position="176"/>
    </location>
    <ligand>
        <name>Zn(2+)</name>
        <dbReference type="ChEBI" id="CHEBI:29105"/>
        <label>2</label>
    </ligand>
</feature>
<feature type="domain" description="Xylose isomerase-like TIM barrel" evidence="8">
    <location>
        <begin position="19"/>
        <end position="273"/>
    </location>
</feature>
<protein>
    <recommendedName>
        <fullName evidence="7">Probable endonuclease 4</fullName>
        <ecNumber evidence="7">3.1.21.2</ecNumber>
    </recommendedName>
    <alternativeName>
        <fullName evidence="7">Endodeoxyribonuclease IV</fullName>
    </alternativeName>
    <alternativeName>
        <fullName evidence="7">Endonuclease IV</fullName>
    </alternativeName>
</protein>
<dbReference type="HAMAP" id="MF_00152">
    <property type="entry name" value="Nfo"/>
    <property type="match status" value="1"/>
</dbReference>
<evidence type="ECO:0000256" key="3">
    <source>
        <dbReference type="ARBA" id="ARBA00022763"/>
    </source>
</evidence>
<dbReference type="Pfam" id="PF01261">
    <property type="entry name" value="AP_endonuc_2"/>
    <property type="match status" value="1"/>
</dbReference>
<dbReference type="FunFam" id="3.20.20.150:FF:000001">
    <property type="entry name" value="Probable endonuclease 4"/>
    <property type="match status" value="1"/>
</dbReference>
<dbReference type="CDD" id="cd00019">
    <property type="entry name" value="AP2Ec"/>
    <property type="match status" value="1"/>
</dbReference>
<feature type="binding site" evidence="7">
    <location>
        <position position="107"/>
    </location>
    <ligand>
        <name>Zn(2+)</name>
        <dbReference type="ChEBI" id="CHEBI:29105"/>
        <label>1</label>
    </ligand>
</feature>
<dbReference type="PROSITE" id="PS51432">
    <property type="entry name" value="AP_NUCLEASE_F2_4"/>
    <property type="match status" value="1"/>
</dbReference>
<evidence type="ECO:0000256" key="7">
    <source>
        <dbReference type="HAMAP-Rule" id="MF_00152"/>
    </source>
</evidence>
<sequence>MIYIGCHLSIGLGYFNMAKLAKEIGANTFQFFTRNPRGGAMKKIDGEDMRLFNEFLSENNFGKIVAHAPYTLNPCSDKESVREFGRSVIREDLEIMEMMPGNIYNFHPGSHVGQGVDAGIKFTTDLLNEVLREDMTTIVAIETMAGKGTEIGRNFSEIKRIIDGVDLKERVGVCLDTCHVFESGMDIREGIDEVLLNFDREIGLEKLVALHLNDSKNDCGAKKDRHELIGKGSIGIDVFKEIVNDERLKKLPLILETPTDEEGHRVEIELLRSFEK</sequence>
<keyword evidence="6 7" id="KW-0234">DNA repair</keyword>
<dbReference type="SMART" id="SM00518">
    <property type="entry name" value="AP2Ec"/>
    <property type="match status" value="1"/>
</dbReference>
<dbReference type="GO" id="GO:0006284">
    <property type="term" value="P:base-excision repair"/>
    <property type="evidence" value="ECO:0007669"/>
    <property type="project" value="TreeGrafter"/>
</dbReference>
<dbReference type="Proteomes" id="UP000245793">
    <property type="component" value="Unassembled WGS sequence"/>
</dbReference>
<evidence type="ECO:0000313" key="9">
    <source>
        <dbReference type="EMBL" id="PVY94944.1"/>
    </source>
</evidence>
<comment type="catalytic activity">
    <reaction evidence="7">
        <text>Endonucleolytic cleavage to 5'-phosphooligonucleotide end-products.</text>
        <dbReference type="EC" id="3.1.21.2"/>
    </reaction>
</comment>
<feature type="binding site" evidence="7">
    <location>
        <position position="179"/>
    </location>
    <ligand>
        <name>Zn(2+)</name>
        <dbReference type="ChEBI" id="CHEBI:29105"/>
        <label>3</label>
    </ligand>
</feature>
<dbReference type="PROSITE" id="PS00731">
    <property type="entry name" value="AP_NUCLEASE_F2_3"/>
    <property type="match status" value="1"/>
</dbReference>
<dbReference type="GO" id="GO:0003677">
    <property type="term" value="F:DNA binding"/>
    <property type="evidence" value="ECO:0007669"/>
    <property type="project" value="InterPro"/>
</dbReference>
<dbReference type="GO" id="GO:0008081">
    <property type="term" value="F:phosphoric diester hydrolase activity"/>
    <property type="evidence" value="ECO:0007669"/>
    <property type="project" value="TreeGrafter"/>
</dbReference>
<dbReference type="InterPro" id="IPR013022">
    <property type="entry name" value="Xyl_isomerase-like_TIM-brl"/>
</dbReference>
<proteinExistence type="inferred from homology"/>
<evidence type="ECO:0000256" key="1">
    <source>
        <dbReference type="ARBA" id="ARBA00005340"/>
    </source>
</evidence>
<dbReference type="GO" id="GO:0008270">
    <property type="term" value="F:zinc ion binding"/>
    <property type="evidence" value="ECO:0007669"/>
    <property type="project" value="UniProtKB-UniRule"/>
</dbReference>
<dbReference type="GO" id="GO:0003906">
    <property type="term" value="F:DNA-(apurinic or apyrimidinic site) endonuclease activity"/>
    <property type="evidence" value="ECO:0007669"/>
    <property type="project" value="TreeGrafter"/>
</dbReference>
<organism evidence="9 10">
    <name type="scientific">Ezakiella coagulans</name>
    <dbReference type="NCBI Taxonomy" id="46507"/>
    <lineage>
        <taxon>Bacteria</taxon>
        <taxon>Bacillati</taxon>
        <taxon>Bacillota</taxon>
        <taxon>Tissierellia</taxon>
        <taxon>Ezakiella</taxon>
    </lineage>
</organism>
<dbReference type="PROSITE" id="PS00730">
    <property type="entry name" value="AP_NUCLEASE_F2_2"/>
    <property type="match status" value="1"/>
</dbReference>
<dbReference type="InterPro" id="IPR001719">
    <property type="entry name" value="AP_endonuc_2"/>
</dbReference>
<feature type="binding site" evidence="7">
    <location>
        <position position="211"/>
    </location>
    <ligand>
        <name>Zn(2+)</name>
        <dbReference type="ChEBI" id="CHEBI:29105"/>
        <label>2</label>
    </ligand>
</feature>
<keyword evidence="2 7" id="KW-0479">Metal-binding</keyword>
<keyword evidence="7 9" id="KW-0255">Endonuclease</keyword>
<dbReference type="InterPro" id="IPR018246">
    <property type="entry name" value="AP_endonuc_F2_Zn_BS"/>
</dbReference>
<feature type="binding site" evidence="7">
    <location>
        <position position="224"/>
    </location>
    <ligand>
        <name>Zn(2+)</name>
        <dbReference type="ChEBI" id="CHEBI:29105"/>
        <label>3</label>
    </ligand>
</feature>